<dbReference type="EMBL" id="KN835011">
    <property type="protein sequence ID" value="KIK49780.1"/>
    <property type="molecule type" value="Genomic_DNA"/>
</dbReference>
<sequence>MSGKTHQFRSVIINSEVTRDLTWFSDVLQSAIGVRFVDAQKWADADAEFVGWTDTSNSRLAFVYAGNGLCYQLKLSPGKPVVDIFFRELFDMKTSFVSVSGGLCIQQMSSRPNAQLILIGT</sequence>
<dbReference type="Proteomes" id="UP000053593">
    <property type="component" value="Unassembled WGS sequence"/>
</dbReference>
<reference evidence="1 2" key="1">
    <citation type="submission" date="2014-04" db="EMBL/GenBank/DDBJ databases">
        <title>Evolutionary Origins and Diversification of the Mycorrhizal Mutualists.</title>
        <authorList>
            <consortium name="DOE Joint Genome Institute"/>
            <consortium name="Mycorrhizal Genomics Consortium"/>
            <person name="Kohler A."/>
            <person name="Kuo A."/>
            <person name="Nagy L.G."/>
            <person name="Floudas D."/>
            <person name="Copeland A."/>
            <person name="Barry K.W."/>
            <person name="Cichocki N."/>
            <person name="Veneault-Fourrey C."/>
            <person name="LaButti K."/>
            <person name="Lindquist E.A."/>
            <person name="Lipzen A."/>
            <person name="Lundell T."/>
            <person name="Morin E."/>
            <person name="Murat C."/>
            <person name="Riley R."/>
            <person name="Ohm R."/>
            <person name="Sun H."/>
            <person name="Tunlid A."/>
            <person name="Henrissat B."/>
            <person name="Grigoriev I.V."/>
            <person name="Hibbett D.S."/>
            <person name="Martin F."/>
        </authorList>
    </citation>
    <scope>NUCLEOTIDE SEQUENCE [LARGE SCALE GENOMIC DNA]</scope>
    <source>
        <strain evidence="1 2">FD-317 M1</strain>
    </source>
</reference>
<gene>
    <name evidence="1" type="ORF">GYMLUDRAFT_253577</name>
</gene>
<accession>A0A0D0AI26</accession>
<organism evidence="1 2">
    <name type="scientific">Collybiopsis luxurians FD-317 M1</name>
    <dbReference type="NCBI Taxonomy" id="944289"/>
    <lineage>
        <taxon>Eukaryota</taxon>
        <taxon>Fungi</taxon>
        <taxon>Dikarya</taxon>
        <taxon>Basidiomycota</taxon>
        <taxon>Agaricomycotina</taxon>
        <taxon>Agaricomycetes</taxon>
        <taxon>Agaricomycetidae</taxon>
        <taxon>Agaricales</taxon>
        <taxon>Marasmiineae</taxon>
        <taxon>Omphalotaceae</taxon>
        <taxon>Collybiopsis</taxon>
        <taxon>Collybiopsis luxurians</taxon>
    </lineage>
</organism>
<keyword evidence="2" id="KW-1185">Reference proteome</keyword>
<evidence type="ECO:0000313" key="2">
    <source>
        <dbReference type="Proteomes" id="UP000053593"/>
    </source>
</evidence>
<name>A0A0D0AI26_9AGAR</name>
<dbReference type="OrthoDB" id="3249498at2759"/>
<dbReference type="HOGENOM" id="CLU_2038337_0_0_1"/>
<proteinExistence type="predicted"/>
<protein>
    <submittedName>
        <fullName evidence="1">Uncharacterized protein</fullName>
    </submittedName>
</protein>
<evidence type="ECO:0000313" key="1">
    <source>
        <dbReference type="EMBL" id="KIK49780.1"/>
    </source>
</evidence>
<dbReference type="AlphaFoldDB" id="A0A0D0AI26"/>